<dbReference type="Proteomes" id="UP000030706">
    <property type="component" value="Unassembled WGS sequence"/>
</dbReference>
<sequence length="150" mass="16819">MTHCLISVAIKTHGTWKVRDTFSKVQEQPLQFDNSTISTNSKIPLPFDSPTYQTWTFSRFIYEVSVRTQRPHPHVPTIRYMENVLELVTCDCRLVRDRQAASQPARSPTRAALACPYFVRLIIDRETTPCLAGGSGGSALPGSGGHERSR</sequence>
<dbReference type="RefSeq" id="XP_029760023.1">
    <property type="nucleotide sequence ID" value="XM_029899463.1"/>
</dbReference>
<dbReference type="EMBL" id="KL584983">
    <property type="protein sequence ID" value="KEQ83836.1"/>
    <property type="molecule type" value="Genomic_DNA"/>
</dbReference>
<gene>
    <name evidence="1" type="ORF">M438DRAFT_23444</name>
</gene>
<name>A0A074YAE7_AURPU</name>
<keyword evidence="2" id="KW-1185">Reference proteome</keyword>
<dbReference type="AlphaFoldDB" id="A0A074YAE7"/>
<protein>
    <submittedName>
        <fullName evidence="1">Uncharacterized protein</fullName>
    </submittedName>
</protein>
<evidence type="ECO:0000313" key="2">
    <source>
        <dbReference type="Proteomes" id="UP000030706"/>
    </source>
</evidence>
<reference evidence="1 2" key="1">
    <citation type="journal article" date="2014" name="BMC Genomics">
        <title>Genome sequencing of four Aureobasidium pullulans varieties: biotechnological potential, stress tolerance, and description of new species.</title>
        <authorList>
            <person name="Gostin Ar C."/>
            <person name="Ohm R.A."/>
            <person name="Kogej T."/>
            <person name="Sonjak S."/>
            <person name="Turk M."/>
            <person name="Zajc J."/>
            <person name="Zalar P."/>
            <person name="Grube M."/>
            <person name="Sun H."/>
            <person name="Han J."/>
            <person name="Sharma A."/>
            <person name="Chiniquy J."/>
            <person name="Ngan C.Y."/>
            <person name="Lipzen A."/>
            <person name="Barry K."/>
            <person name="Grigoriev I.V."/>
            <person name="Gunde-Cimerman N."/>
        </authorList>
    </citation>
    <scope>NUCLEOTIDE SEQUENCE [LARGE SCALE GENOMIC DNA]</scope>
    <source>
        <strain evidence="1 2">EXF-150</strain>
    </source>
</reference>
<organism evidence="1 2">
    <name type="scientific">Aureobasidium pullulans EXF-150</name>
    <dbReference type="NCBI Taxonomy" id="1043002"/>
    <lineage>
        <taxon>Eukaryota</taxon>
        <taxon>Fungi</taxon>
        <taxon>Dikarya</taxon>
        <taxon>Ascomycota</taxon>
        <taxon>Pezizomycotina</taxon>
        <taxon>Dothideomycetes</taxon>
        <taxon>Dothideomycetidae</taxon>
        <taxon>Dothideales</taxon>
        <taxon>Saccotheciaceae</taxon>
        <taxon>Aureobasidium</taxon>
    </lineage>
</organism>
<dbReference type="GeneID" id="40741769"/>
<proteinExistence type="predicted"/>
<accession>A0A074YAE7</accession>
<dbReference type="HOGENOM" id="CLU_1740133_0_0_1"/>
<evidence type="ECO:0000313" key="1">
    <source>
        <dbReference type="EMBL" id="KEQ83836.1"/>
    </source>
</evidence>